<comment type="caution">
    <text evidence="3">The sequence shown here is derived from an EMBL/GenBank/DDBJ whole genome shotgun (WGS) entry which is preliminary data.</text>
</comment>
<evidence type="ECO:0000313" key="3">
    <source>
        <dbReference type="EMBL" id="GJE54892.1"/>
    </source>
</evidence>
<dbReference type="RefSeq" id="WP_238231257.1">
    <property type="nucleotide sequence ID" value="NZ_BPRA01000006.1"/>
</dbReference>
<evidence type="ECO:0008006" key="5">
    <source>
        <dbReference type="Google" id="ProtNLM"/>
    </source>
</evidence>
<sequence length="334" mass="37533">MTSVAIRLKELDDDELEEFVELWCERLGAGYHLVERIGKANDKGRDVIGFMTPVKHEGPWHLYQCKRKTLRSALGVPEALSELGKVFHHHREGAYRTLPERYFFVAPRGVAGPLQDLIFNPSDLKAVLIAQWDQHCAGSITRRRRIPLSPALRTLIDAYDFGSISHLSATGLAKHPAARTALTMVLKEPPGDAPAGSVPAVLLAEEMEYVDQLRRVYGEARGAPFATADAVLADGEHGDHLREQRTRFFDARSFRLFHRDNTSVEALRDFEAEIYHGVIEVYRQVHQSRLDRVAAVMRHAATMPSAILGKLARVPVRQGMCHHLANEGQMKWVP</sequence>
<evidence type="ECO:0000313" key="4">
    <source>
        <dbReference type="Proteomes" id="UP001055101"/>
    </source>
</evidence>
<evidence type="ECO:0000259" key="1">
    <source>
        <dbReference type="Pfam" id="PF04471"/>
    </source>
</evidence>
<name>A0ABQ4TLE3_9HYPH</name>
<proteinExistence type="predicted"/>
<dbReference type="Proteomes" id="UP001055101">
    <property type="component" value="Unassembled WGS sequence"/>
</dbReference>
<dbReference type="EMBL" id="BPRA01000006">
    <property type="protein sequence ID" value="GJE54892.1"/>
    <property type="molecule type" value="Genomic_DNA"/>
</dbReference>
<organism evidence="3 4">
    <name type="scientific">Methylobacterium thuringiense</name>
    <dbReference type="NCBI Taxonomy" id="1003091"/>
    <lineage>
        <taxon>Bacteria</taxon>
        <taxon>Pseudomonadati</taxon>
        <taxon>Pseudomonadota</taxon>
        <taxon>Alphaproteobacteria</taxon>
        <taxon>Hyphomicrobiales</taxon>
        <taxon>Methylobacteriaceae</taxon>
        <taxon>Methylobacterium</taxon>
    </lineage>
</organism>
<accession>A0ABQ4TLE3</accession>
<dbReference type="InterPro" id="IPR007560">
    <property type="entry name" value="Restrct_endonuc_IV_Mrr"/>
</dbReference>
<feature type="domain" description="Restriction endonuclease type IV Mrr" evidence="1">
    <location>
        <begin position="9"/>
        <end position="91"/>
    </location>
</feature>
<evidence type="ECO:0000259" key="2">
    <source>
        <dbReference type="Pfam" id="PF20282"/>
    </source>
</evidence>
<dbReference type="Pfam" id="PF20282">
    <property type="entry name" value="CTD6"/>
    <property type="match status" value="1"/>
</dbReference>
<feature type="domain" description="ABC-three component systems C-terminal" evidence="2">
    <location>
        <begin position="206"/>
        <end position="332"/>
    </location>
</feature>
<protein>
    <recommendedName>
        <fullName evidence="5">Restriction endonuclease type IV Mrr domain-containing protein</fullName>
    </recommendedName>
</protein>
<reference evidence="3" key="2">
    <citation type="submission" date="2021-08" db="EMBL/GenBank/DDBJ databases">
        <authorList>
            <person name="Tani A."/>
            <person name="Ola A."/>
            <person name="Ogura Y."/>
            <person name="Katsura K."/>
            <person name="Hayashi T."/>
        </authorList>
    </citation>
    <scope>NUCLEOTIDE SEQUENCE</scope>
    <source>
        <strain evidence="3">DSM 23674</strain>
    </source>
</reference>
<dbReference type="Pfam" id="PF04471">
    <property type="entry name" value="Mrr_cat"/>
    <property type="match status" value="1"/>
</dbReference>
<reference evidence="3" key="1">
    <citation type="journal article" date="2021" name="Front. Microbiol.">
        <title>Comprehensive Comparative Genomics and Phenotyping of Methylobacterium Species.</title>
        <authorList>
            <person name="Alessa O."/>
            <person name="Ogura Y."/>
            <person name="Fujitani Y."/>
            <person name="Takami H."/>
            <person name="Hayashi T."/>
            <person name="Sahin N."/>
            <person name="Tani A."/>
        </authorList>
    </citation>
    <scope>NUCLEOTIDE SEQUENCE</scope>
    <source>
        <strain evidence="3">DSM 23674</strain>
    </source>
</reference>
<keyword evidence="4" id="KW-1185">Reference proteome</keyword>
<gene>
    <name evidence="3" type="ORF">EKPJFOCH_1377</name>
</gene>
<dbReference type="InterPro" id="IPR046914">
    <property type="entry name" value="ABC-3C_CTD6"/>
</dbReference>